<feature type="compositionally biased region" description="Acidic residues" evidence="2">
    <location>
        <begin position="960"/>
        <end position="975"/>
    </location>
</feature>
<dbReference type="PROSITE" id="PS51746">
    <property type="entry name" value="PPM_2"/>
    <property type="match status" value="1"/>
</dbReference>
<feature type="compositionally biased region" description="Low complexity" evidence="2">
    <location>
        <begin position="1364"/>
        <end position="1376"/>
    </location>
</feature>
<evidence type="ECO:0000256" key="1">
    <source>
        <dbReference type="SAM" id="Coils"/>
    </source>
</evidence>
<feature type="compositionally biased region" description="Acidic residues" evidence="2">
    <location>
        <begin position="1100"/>
        <end position="1114"/>
    </location>
</feature>
<feature type="compositionally biased region" description="Basic and acidic residues" evidence="2">
    <location>
        <begin position="830"/>
        <end position="840"/>
    </location>
</feature>
<feature type="region of interest" description="Disordered" evidence="2">
    <location>
        <begin position="473"/>
        <end position="653"/>
    </location>
</feature>
<protein>
    <recommendedName>
        <fullName evidence="3">PPM-type phosphatase domain-containing protein</fullName>
    </recommendedName>
</protein>
<feature type="region of interest" description="Disordered" evidence="2">
    <location>
        <begin position="1850"/>
        <end position="1873"/>
    </location>
</feature>
<feature type="compositionally biased region" description="Acidic residues" evidence="2">
    <location>
        <begin position="1850"/>
        <end position="1860"/>
    </location>
</feature>
<dbReference type="OrthoDB" id="343114at2759"/>
<feature type="compositionally biased region" description="Polar residues" evidence="2">
    <location>
        <begin position="1302"/>
        <end position="1320"/>
    </location>
</feature>
<feature type="compositionally biased region" description="Acidic residues" evidence="2">
    <location>
        <begin position="917"/>
        <end position="952"/>
    </location>
</feature>
<evidence type="ECO:0000313" key="5">
    <source>
        <dbReference type="Proteomes" id="UP000324800"/>
    </source>
</evidence>
<feature type="compositionally biased region" description="Polar residues" evidence="2">
    <location>
        <begin position="1165"/>
        <end position="1175"/>
    </location>
</feature>
<feature type="compositionally biased region" description="Basic and acidic residues" evidence="2">
    <location>
        <begin position="998"/>
        <end position="1007"/>
    </location>
</feature>
<dbReference type="SUPFAM" id="SSF81606">
    <property type="entry name" value="PP2C-like"/>
    <property type="match status" value="1"/>
</dbReference>
<feature type="compositionally biased region" description="Polar residues" evidence="2">
    <location>
        <begin position="816"/>
        <end position="829"/>
    </location>
</feature>
<feature type="domain" description="PPM-type phosphatase" evidence="3">
    <location>
        <begin position="1415"/>
        <end position="1873"/>
    </location>
</feature>
<feature type="compositionally biased region" description="Acidic residues" evidence="2">
    <location>
        <begin position="865"/>
        <end position="877"/>
    </location>
</feature>
<feature type="coiled-coil region" evidence="1">
    <location>
        <begin position="228"/>
        <end position="313"/>
    </location>
</feature>
<proteinExistence type="predicted"/>
<dbReference type="SMART" id="SM00332">
    <property type="entry name" value="PP2Cc"/>
    <property type="match status" value="1"/>
</dbReference>
<comment type="caution">
    <text evidence="4">The sequence shown here is derived from an EMBL/GenBank/DDBJ whole genome shotgun (WGS) entry which is preliminary data.</text>
</comment>
<feature type="region of interest" description="Disordered" evidence="2">
    <location>
        <begin position="680"/>
        <end position="729"/>
    </location>
</feature>
<dbReference type="PANTHER" id="PTHR13832">
    <property type="entry name" value="PROTEIN PHOSPHATASE 2C"/>
    <property type="match status" value="1"/>
</dbReference>
<feature type="region of interest" description="Disordered" evidence="2">
    <location>
        <begin position="1348"/>
        <end position="1382"/>
    </location>
</feature>
<evidence type="ECO:0000313" key="4">
    <source>
        <dbReference type="EMBL" id="KAA6400972.1"/>
    </source>
</evidence>
<dbReference type="GO" id="GO:0004722">
    <property type="term" value="F:protein serine/threonine phosphatase activity"/>
    <property type="evidence" value="ECO:0007669"/>
    <property type="project" value="InterPro"/>
</dbReference>
<feature type="compositionally biased region" description="Basic and acidic residues" evidence="2">
    <location>
        <begin position="1037"/>
        <end position="1056"/>
    </location>
</feature>
<dbReference type="Proteomes" id="UP000324800">
    <property type="component" value="Unassembled WGS sequence"/>
</dbReference>
<feature type="compositionally biased region" description="Basic and acidic residues" evidence="2">
    <location>
        <begin position="976"/>
        <end position="986"/>
    </location>
</feature>
<evidence type="ECO:0000259" key="3">
    <source>
        <dbReference type="PROSITE" id="PS51746"/>
    </source>
</evidence>
<evidence type="ECO:0000256" key="2">
    <source>
        <dbReference type="SAM" id="MobiDB-lite"/>
    </source>
</evidence>
<feature type="compositionally biased region" description="Basic and acidic residues" evidence="2">
    <location>
        <begin position="771"/>
        <end position="810"/>
    </location>
</feature>
<gene>
    <name evidence="4" type="ORF">EZS28_003503</name>
</gene>
<feature type="compositionally biased region" description="Polar residues" evidence="2">
    <location>
        <begin position="37"/>
        <end position="55"/>
    </location>
</feature>
<feature type="compositionally biased region" description="Polar residues" evidence="2">
    <location>
        <begin position="1252"/>
        <end position="1262"/>
    </location>
</feature>
<name>A0A5J4X2K5_9EUKA</name>
<feature type="compositionally biased region" description="Low complexity" evidence="2">
    <location>
        <begin position="1210"/>
        <end position="1223"/>
    </location>
</feature>
<feature type="compositionally biased region" description="Low complexity" evidence="2">
    <location>
        <begin position="56"/>
        <end position="102"/>
    </location>
</feature>
<feature type="region of interest" description="Disordered" evidence="2">
    <location>
        <begin position="26"/>
        <end position="102"/>
    </location>
</feature>
<feature type="coiled-coil region" evidence="1">
    <location>
        <begin position="338"/>
        <end position="409"/>
    </location>
</feature>
<feature type="compositionally biased region" description="Basic residues" evidence="2">
    <location>
        <begin position="988"/>
        <end position="997"/>
    </location>
</feature>
<feature type="compositionally biased region" description="Acidic residues" evidence="2">
    <location>
        <begin position="1022"/>
        <end position="1036"/>
    </location>
</feature>
<dbReference type="PANTHER" id="PTHR13832:SF827">
    <property type="entry name" value="PROTEIN PHOSPHATASE 1L"/>
    <property type="match status" value="1"/>
</dbReference>
<dbReference type="InterPro" id="IPR036457">
    <property type="entry name" value="PPM-type-like_dom_sf"/>
</dbReference>
<organism evidence="4 5">
    <name type="scientific">Streblomastix strix</name>
    <dbReference type="NCBI Taxonomy" id="222440"/>
    <lineage>
        <taxon>Eukaryota</taxon>
        <taxon>Metamonada</taxon>
        <taxon>Preaxostyla</taxon>
        <taxon>Oxymonadida</taxon>
        <taxon>Streblomastigidae</taxon>
        <taxon>Streblomastix</taxon>
    </lineage>
</organism>
<feature type="compositionally biased region" description="Polar residues" evidence="2">
    <location>
        <begin position="115"/>
        <end position="137"/>
    </location>
</feature>
<dbReference type="EMBL" id="SNRW01000467">
    <property type="protein sequence ID" value="KAA6400972.1"/>
    <property type="molecule type" value="Genomic_DNA"/>
</dbReference>
<feature type="compositionally biased region" description="Low complexity" evidence="2">
    <location>
        <begin position="1176"/>
        <end position="1202"/>
    </location>
</feature>
<feature type="non-terminal residue" evidence="4">
    <location>
        <position position="1873"/>
    </location>
</feature>
<dbReference type="InterPro" id="IPR001932">
    <property type="entry name" value="PPM-type_phosphatase-like_dom"/>
</dbReference>
<feature type="region of interest" description="Disordered" evidence="2">
    <location>
        <begin position="771"/>
        <end position="879"/>
    </location>
</feature>
<keyword evidence="1" id="KW-0175">Coiled coil</keyword>
<feature type="compositionally biased region" description="Low complexity" evidence="2">
    <location>
        <begin position="138"/>
        <end position="184"/>
    </location>
</feature>
<dbReference type="InterPro" id="IPR015655">
    <property type="entry name" value="PP2C"/>
</dbReference>
<feature type="compositionally biased region" description="Basic and acidic residues" evidence="2">
    <location>
        <begin position="1128"/>
        <end position="1151"/>
    </location>
</feature>
<feature type="compositionally biased region" description="Polar residues" evidence="2">
    <location>
        <begin position="704"/>
        <end position="713"/>
    </location>
</feature>
<accession>A0A5J4X2K5</accession>
<feature type="compositionally biased region" description="Basic and acidic residues" evidence="2">
    <location>
        <begin position="852"/>
        <end position="864"/>
    </location>
</feature>
<feature type="compositionally biased region" description="Basic and acidic residues" evidence="2">
    <location>
        <begin position="1861"/>
        <end position="1873"/>
    </location>
</feature>
<feature type="compositionally biased region" description="Polar residues" evidence="2">
    <location>
        <begin position="1270"/>
        <end position="1294"/>
    </location>
</feature>
<feature type="region of interest" description="Disordered" evidence="2">
    <location>
        <begin position="899"/>
        <end position="1329"/>
    </location>
</feature>
<feature type="compositionally biased region" description="Basic and acidic residues" evidence="2">
    <location>
        <begin position="680"/>
        <end position="697"/>
    </location>
</feature>
<dbReference type="Gene3D" id="3.60.40.10">
    <property type="entry name" value="PPM-type phosphatase domain"/>
    <property type="match status" value="1"/>
</dbReference>
<dbReference type="Pfam" id="PF00481">
    <property type="entry name" value="PP2C"/>
    <property type="match status" value="1"/>
</dbReference>
<sequence>MNRTPSPSLLGSQYEQQQKQQQVLFGGSLRSPHILPLNQQESMKQTFSPQIQQPRSLTPTLSPVLSSSQQQQQQQQQQQYLSPKSKQLQSISPKPTLITSPIPLSSSQIQSQHLNSQYQISSSPQTLFGNSLLSPSNQQQQNKQRTEQIQSHQQQQQQQQNNSSLPSMSPQPSISPQLSPSHSPVNNMNVIQVSQLDTVTNIFRDAWTESVQCEECYPDGWQQIDKQMRDKENEEKDERLRIQKERRKLIQQRDVSSIIKQKDKFRDIYEGELLSVEDLEQRIEQQKEQQYNLENERNKYKEGEEKWNKYNDKTDPILIDNKYEDLDEIKLYSKLGMKVEYKEQRIEVEQKIEKIEKYEMDNVTGQWKLMNQEEKVNVQDKENNEDIDVEQEKERLKERERIKNELLDKKTMKQIQVIQNIEDLAAELGVPSSKFQINSPLKTEMNQNIDQSPIVVLKDGNPIVRIDDADNSIDQQKQAISHSKASLHHPNPQVTPLKLNDTSKGKEMDSRFKDIDKQLSYDNRSQESSREGGNDSKRDKEDKDKHKNKDKDKEKEKENDKKKEKDKIKEKEKDKKTEKDVEKERKKEVKQKKEKEIEKEKKDKRDKERKDKEDKEKKEKEEKEKQEQKQREKERKEKEDKEKEREKIREQERIKEQERFKEQEVIREQDRIKVQQRIREQEKELERERQMQKDKGKSKGLFSTILSKTFNWGNKQNQDLQKNKDKQKDIEIEKERKAKLEKEKIELQILEQQILEQERIYKEKLEKERIEQERIEKEKKEQQEKERIKKERIEQERIKWGQLEKEKQEQAKQQLNRQARSTNATNSDKNNQKDLELQRKKELRKKLMNYKAQEHENDTDKDLWNDDEDEFWNEDKDDENKVDINAKINVIYTYKVNDMNNNILTDRTSKTNLSKSDDDDEEVAVDEEIEQFSEDSDYENVIAEDEKDEIDNDSQQNKSDDDEDTVLLASSDDEVENKKVEKEAKNIKISKKKKTINKQKENKKEKNLSQQIAKDQDKGKIEDEDSAMLVGSEDELENKNKKEIDKKLNNKQKFDLIEDEDSALLVDSDDENEKKQENNQKTKIVGKENMQNKTINKDVIEDEDSALLVDSDDENEKKNNKSTQKQQSNKDNKLNKENNEDEQQEKIKDEDSASLASKQKDQVHKSLSSSQLNPHSKSPYSPTSKSPTSKSPSIKSPSQQSSLNKRFEVQPSQQQQSITPPSSYFSDPIKSPITPSRTAPIYNNRINKQEIDSNINNKSVTDNIKKPIPVNNQSIFSPTSLVDQTNTIQPSSSKQKNRSPHRYSSTKSPMRSPQAQSNKQPFPLMSATLPSSNQRNIVNISNNQIASRNGSLRDVSPFNSNPATGQEQTNNNQGQEKQPQQKVILKQSPQVLLRKHKALLKLKHSGFVPTLKFHNISYSETCGVRPSMEDAVLMIPVGGWDIARLINDGELGIVKRLLKLPNEYRFTRAGIAAFEKREEELWNKKMIKKQLEREKQREIQKERDQEKDKLKKEFKLPSYISSFPGDEQLPLLTLIMRDTFEHLTQKMKSLSVVDGSCALVCVVTPDKVFTASIGDCRAQPPKTAQQQLTEILRNIKSYFKQSPPDAPSSQIRYPLYPTYSTSVITGCALTIDHKPHLAREIKYIRSVDGYVSLEKRVNGILAVSRAMGDFAHYPQVCCEPDLYAMPIKRWKVNQRPIQHQRAQSISIISEIEQQLNYSNPNALSAPDSPQFSPFPPSLQFPLSINIPKPTSQGIKYGPFDCSLSPQLDEFLQPPVPFPAHLHENIERQEYIDKREIGGITPLQLSTALWYREDVALVMACDGLFDVFDNQLIAEIACPWMAKDNSDVFDDPVFDDSSDDEQQSKDIKTTKGRI</sequence>
<feature type="region of interest" description="Disordered" evidence="2">
    <location>
        <begin position="115"/>
        <end position="185"/>
    </location>
</feature>
<feature type="compositionally biased region" description="Polar residues" evidence="2">
    <location>
        <begin position="899"/>
        <end position="914"/>
    </location>
</feature>
<reference evidence="4 5" key="1">
    <citation type="submission" date="2019-03" db="EMBL/GenBank/DDBJ databases">
        <title>Single cell metagenomics reveals metabolic interactions within the superorganism composed of flagellate Streblomastix strix and complex community of Bacteroidetes bacteria on its surface.</title>
        <authorList>
            <person name="Treitli S.C."/>
            <person name="Kolisko M."/>
            <person name="Husnik F."/>
            <person name="Keeling P."/>
            <person name="Hampl V."/>
        </authorList>
    </citation>
    <scope>NUCLEOTIDE SEQUENCE [LARGE SCALE GENOMIC DNA]</scope>
    <source>
        <strain evidence="4">ST1C</strain>
    </source>
</reference>
<feature type="compositionally biased region" description="Acidic residues" evidence="2">
    <location>
        <begin position="1057"/>
        <end position="1071"/>
    </location>
</feature>
<feature type="compositionally biased region" description="Basic and acidic residues" evidence="2">
    <location>
        <begin position="501"/>
        <end position="653"/>
    </location>
</feature>
<feature type="compositionally biased region" description="Polar residues" evidence="2">
    <location>
        <begin position="473"/>
        <end position="484"/>
    </location>
</feature>